<proteinExistence type="predicted"/>
<protein>
    <submittedName>
        <fullName evidence="1">Uncharacterized protein</fullName>
    </submittedName>
</protein>
<gene>
    <name evidence="1" type="ORF">UFOVP1648_8</name>
</gene>
<dbReference type="EMBL" id="LR797520">
    <property type="protein sequence ID" value="CAB4222023.1"/>
    <property type="molecule type" value="Genomic_DNA"/>
</dbReference>
<name>A0A6J5T2P3_9CAUD</name>
<sequence length="211" mass="22370">MAATYTTMQELRDSLGIGTLYTDATVEECCQTAQDLINSFIWFNTAPIVAVGLSSNVATVVIASPGQFVTGQTVTIAAAGTTFNGSRTITGMGPYAVSSNTIFLPPRSNYPLGYQYLRFAITASDVAIHLVEPYGVMTGPDDKTATYANTPAIRSASLILATNIWQSRQSTQNGAMGVDGYNPSPFRMSNTLMASVRGLLAPYLNPSAMIG</sequence>
<evidence type="ECO:0000313" key="1">
    <source>
        <dbReference type="EMBL" id="CAB4222023.1"/>
    </source>
</evidence>
<organism evidence="1">
    <name type="scientific">uncultured Caudovirales phage</name>
    <dbReference type="NCBI Taxonomy" id="2100421"/>
    <lineage>
        <taxon>Viruses</taxon>
        <taxon>Duplodnaviria</taxon>
        <taxon>Heunggongvirae</taxon>
        <taxon>Uroviricota</taxon>
        <taxon>Caudoviricetes</taxon>
        <taxon>Peduoviridae</taxon>
        <taxon>Maltschvirus</taxon>
        <taxon>Maltschvirus maltsch</taxon>
    </lineage>
</organism>
<reference evidence="1" key="1">
    <citation type="submission" date="2020-05" db="EMBL/GenBank/DDBJ databases">
        <authorList>
            <person name="Chiriac C."/>
            <person name="Salcher M."/>
            <person name="Ghai R."/>
            <person name="Kavagutti S V."/>
        </authorList>
    </citation>
    <scope>NUCLEOTIDE SEQUENCE</scope>
</reference>
<accession>A0A6J5T2P3</accession>